<organism evidence="2 3">
    <name type="scientific">Prorocentrum cordatum</name>
    <dbReference type="NCBI Taxonomy" id="2364126"/>
    <lineage>
        <taxon>Eukaryota</taxon>
        <taxon>Sar</taxon>
        <taxon>Alveolata</taxon>
        <taxon>Dinophyceae</taxon>
        <taxon>Prorocentrales</taxon>
        <taxon>Prorocentraceae</taxon>
        <taxon>Prorocentrum</taxon>
    </lineage>
</organism>
<evidence type="ECO:0000256" key="1">
    <source>
        <dbReference type="SAM" id="SignalP"/>
    </source>
</evidence>
<reference evidence="2" key="1">
    <citation type="submission" date="2023-10" db="EMBL/GenBank/DDBJ databases">
        <authorList>
            <person name="Chen Y."/>
            <person name="Shah S."/>
            <person name="Dougan E. K."/>
            <person name="Thang M."/>
            <person name="Chan C."/>
        </authorList>
    </citation>
    <scope>NUCLEOTIDE SEQUENCE [LARGE SCALE GENOMIC DNA]</scope>
</reference>
<sequence>LGPPGGVGGGRLGGFALPSLLPVVVGGASQVLDAVVNFLYSGEVGDLQQDAFLLWQLVCLCTQYALPAPLAEHARTALVAVIDEPRHAPVAPVLMQAADKVGLTTEERGFVACAVLRCPAASAGTEGP</sequence>
<name>A0ABN9QLA5_9DINO</name>
<keyword evidence="1" id="KW-0732">Signal</keyword>
<feature type="signal peptide" evidence="1">
    <location>
        <begin position="1"/>
        <end position="27"/>
    </location>
</feature>
<feature type="non-terminal residue" evidence="2">
    <location>
        <position position="128"/>
    </location>
</feature>
<accession>A0ABN9QLA5</accession>
<feature type="non-terminal residue" evidence="2">
    <location>
        <position position="1"/>
    </location>
</feature>
<comment type="caution">
    <text evidence="2">The sequence shown here is derived from an EMBL/GenBank/DDBJ whole genome shotgun (WGS) entry which is preliminary data.</text>
</comment>
<keyword evidence="3" id="KW-1185">Reference proteome</keyword>
<feature type="chain" id="PRO_5045433646" evidence="1">
    <location>
        <begin position="28"/>
        <end position="128"/>
    </location>
</feature>
<evidence type="ECO:0000313" key="3">
    <source>
        <dbReference type="Proteomes" id="UP001189429"/>
    </source>
</evidence>
<dbReference type="Proteomes" id="UP001189429">
    <property type="component" value="Unassembled WGS sequence"/>
</dbReference>
<gene>
    <name evidence="2" type="ORF">PCOR1329_LOCUS12143</name>
</gene>
<evidence type="ECO:0000313" key="2">
    <source>
        <dbReference type="EMBL" id="CAK0805684.1"/>
    </source>
</evidence>
<protein>
    <submittedName>
        <fullName evidence="2">Uncharacterized protein</fullName>
    </submittedName>
</protein>
<proteinExistence type="predicted"/>
<dbReference type="EMBL" id="CAUYUJ010003530">
    <property type="protein sequence ID" value="CAK0805684.1"/>
    <property type="molecule type" value="Genomic_DNA"/>
</dbReference>